<dbReference type="Proteomes" id="UP000198636">
    <property type="component" value="Unassembled WGS sequence"/>
</dbReference>
<dbReference type="CDD" id="cd13589">
    <property type="entry name" value="PBP2_polyamine_RpCGA009"/>
    <property type="match status" value="1"/>
</dbReference>
<dbReference type="GO" id="GO:0030975">
    <property type="term" value="F:thiamine binding"/>
    <property type="evidence" value="ECO:0007669"/>
    <property type="project" value="TreeGrafter"/>
</dbReference>
<gene>
    <name evidence="2" type="ORF">SAMN03080606_00629</name>
</gene>
<dbReference type="GO" id="GO:0030976">
    <property type="term" value="F:thiamine pyrophosphate binding"/>
    <property type="evidence" value="ECO:0007669"/>
    <property type="project" value="TreeGrafter"/>
</dbReference>
<dbReference type="Gene3D" id="3.40.190.10">
    <property type="entry name" value="Periplasmic binding protein-like II"/>
    <property type="match status" value="2"/>
</dbReference>
<dbReference type="PANTHER" id="PTHR30006">
    <property type="entry name" value="THIAMINE-BINDING PERIPLASMIC PROTEIN-RELATED"/>
    <property type="match status" value="1"/>
</dbReference>
<sequence>MKKFLSVVLLVSLVSMILVGCGGKVETQNPDGPTTLIISNWGFSEDELLENIFKPFEEKFNAKIVLDTGNNSERLIKIRSNPNNNVDLIYLAQAFAQEGFDEGLFETIDYNKIPNASQLNEKAKELTIEGQGPAYTVNRLGIIYDKEKLGFEIESFEDLWRPELQGKISIPEITTTFGPAVLYIASQKAGVDITTDNGEAAFKELEALKPNIVKTYSRSSDLVNMMGSGEIVAALAADFAYASVKNSSPEVVFIDPIEGSYLNFNTINIVKGSKQIDLAYEFINYLISEEVQVRAAKTIPDSPVNVNANLTDEEAEFLTYGEQITKSNLIDFKFVNEVMADWVNTWNRTLNQ</sequence>
<dbReference type="EMBL" id="FMUS01000003">
    <property type="protein sequence ID" value="SCY00464.1"/>
    <property type="molecule type" value="Genomic_DNA"/>
</dbReference>
<evidence type="ECO:0000313" key="2">
    <source>
        <dbReference type="EMBL" id="SCY00464.1"/>
    </source>
</evidence>
<reference evidence="2 3" key="1">
    <citation type="submission" date="2016-10" db="EMBL/GenBank/DDBJ databases">
        <authorList>
            <person name="de Groot N.N."/>
        </authorList>
    </citation>
    <scope>NUCLEOTIDE SEQUENCE [LARGE SCALE GENOMIC DNA]</scope>
    <source>
        <strain evidence="2 3">DSM 18978</strain>
    </source>
</reference>
<dbReference type="RefSeq" id="WP_091539856.1">
    <property type="nucleotide sequence ID" value="NZ_FMUS01000003.1"/>
</dbReference>
<dbReference type="InterPro" id="IPR001188">
    <property type="entry name" value="Sperm_putr-bd"/>
</dbReference>
<dbReference type="PANTHER" id="PTHR30006:SF2">
    <property type="entry name" value="ABC TRANSPORTER SUBSTRATE-BINDING PROTEIN"/>
    <property type="match status" value="1"/>
</dbReference>
<accession>A0A1G5CDT0</accession>
<dbReference type="SUPFAM" id="SSF53850">
    <property type="entry name" value="Periplasmic binding protein-like II"/>
    <property type="match status" value="1"/>
</dbReference>
<name>A0A1G5CDT0_9FIRM</name>
<dbReference type="GO" id="GO:0030288">
    <property type="term" value="C:outer membrane-bounded periplasmic space"/>
    <property type="evidence" value="ECO:0007669"/>
    <property type="project" value="TreeGrafter"/>
</dbReference>
<protein>
    <submittedName>
        <fullName evidence="2">Putative spermidine/putrescine transport system substrate-binding protein</fullName>
    </submittedName>
</protein>
<evidence type="ECO:0000256" key="1">
    <source>
        <dbReference type="ARBA" id="ARBA00022729"/>
    </source>
</evidence>
<dbReference type="AlphaFoldDB" id="A0A1G5CDT0"/>
<organism evidence="2 3">
    <name type="scientific">Alkaliphilus peptidifermentans DSM 18978</name>
    <dbReference type="NCBI Taxonomy" id="1120976"/>
    <lineage>
        <taxon>Bacteria</taxon>
        <taxon>Bacillati</taxon>
        <taxon>Bacillota</taxon>
        <taxon>Clostridia</taxon>
        <taxon>Peptostreptococcales</taxon>
        <taxon>Natronincolaceae</taxon>
        <taxon>Alkaliphilus</taxon>
    </lineage>
</organism>
<keyword evidence="1" id="KW-0732">Signal</keyword>
<dbReference type="GO" id="GO:0015846">
    <property type="term" value="P:polyamine transport"/>
    <property type="evidence" value="ECO:0007669"/>
    <property type="project" value="InterPro"/>
</dbReference>
<dbReference type="OrthoDB" id="9769319at2"/>
<dbReference type="GO" id="GO:0019808">
    <property type="term" value="F:polyamine binding"/>
    <property type="evidence" value="ECO:0007669"/>
    <property type="project" value="InterPro"/>
</dbReference>
<proteinExistence type="predicted"/>
<dbReference type="InterPro" id="IPR006059">
    <property type="entry name" value="SBP"/>
</dbReference>
<dbReference type="GO" id="GO:0015888">
    <property type="term" value="P:thiamine transport"/>
    <property type="evidence" value="ECO:0007669"/>
    <property type="project" value="TreeGrafter"/>
</dbReference>
<dbReference type="PROSITE" id="PS51257">
    <property type="entry name" value="PROKAR_LIPOPROTEIN"/>
    <property type="match status" value="1"/>
</dbReference>
<evidence type="ECO:0000313" key="3">
    <source>
        <dbReference type="Proteomes" id="UP000198636"/>
    </source>
</evidence>
<dbReference type="STRING" id="1120976.SAMN03080606_00629"/>
<dbReference type="PRINTS" id="PR00909">
    <property type="entry name" value="SPERMDNBNDNG"/>
</dbReference>
<keyword evidence="3" id="KW-1185">Reference proteome</keyword>
<dbReference type="Pfam" id="PF13416">
    <property type="entry name" value="SBP_bac_8"/>
    <property type="match status" value="1"/>
</dbReference>